<keyword evidence="3" id="KW-1185">Reference proteome</keyword>
<accession>A0A841L0S4</accession>
<protein>
    <submittedName>
        <fullName evidence="2">Pyruvyl transferase EpsO</fullName>
        <ecNumber evidence="2">2.-.-.-</ecNumber>
    </submittedName>
</protein>
<dbReference type="PANTHER" id="PTHR36836">
    <property type="entry name" value="COLANIC ACID BIOSYNTHESIS PROTEIN WCAK"/>
    <property type="match status" value="1"/>
</dbReference>
<organism evidence="2 3">
    <name type="scientific">Polymorphobacter multimanifer</name>
    <dbReference type="NCBI Taxonomy" id="1070431"/>
    <lineage>
        <taxon>Bacteria</taxon>
        <taxon>Pseudomonadati</taxon>
        <taxon>Pseudomonadota</taxon>
        <taxon>Alphaproteobacteria</taxon>
        <taxon>Sphingomonadales</taxon>
        <taxon>Sphingosinicellaceae</taxon>
        <taxon>Polymorphobacter</taxon>
    </lineage>
</organism>
<dbReference type="RefSeq" id="WP_184195064.1">
    <property type="nucleotide sequence ID" value="NZ_JACIIV010000003.1"/>
</dbReference>
<dbReference type="Pfam" id="PF04230">
    <property type="entry name" value="PS_pyruv_trans"/>
    <property type="match status" value="1"/>
</dbReference>
<gene>
    <name evidence="2" type="ORF">FHS79_000573</name>
</gene>
<feature type="domain" description="Polysaccharide pyruvyl transferase" evidence="1">
    <location>
        <begin position="45"/>
        <end position="305"/>
    </location>
</feature>
<dbReference type="InterPro" id="IPR007345">
    <property type="entry name" value="Polysacch_pyruvyl_Trfase"/>
</dbReference>
<evidence type="ECO:0000313" key="2">
    <source>
        <dbReference type="EMBL" id="MBB6226419.1"/>
    </source>
</evidence>
<dbReference type="GO" id="GO:0016740">
    <property type="term" value="F:transferase activity"/>
    <property type="evidence" value="ECO:0007669"/>
    <property type="project" value="UniProtKB-KW"/>
</dbReference>
<name>A0A841L0S4_9SPHN</name>
<reference evidence="2 3" key="1">
    <citation type="submission" date="2020-08" db="EMBL/GenBank/DDBJ databases">
        <title>Genomic Encyclopedia of Type Strains, Phase IV (KMG-IV): sequencing the most valuable type-strain genomes for metagenomic binning, comparative biology and taxonomic classification.</title>
        <authorList>
            <person name="Goeker M."/>
        </authorList>
    </citation>
    <scope>NUCLEOTIDE SEQUENCE [LARGE SCALE GENOMIC DNA]</scope>
    <source>
        <strain evidence="2 3">DSM 102189</strain>
    </source>
</reference>
<dbReference type="AlphaFoldDB" id="A0A841L0S4"/>
<keyword evidence="2" id="KW-0808">Transferase</keyword>
<proteinExistence type="predicted"/>
<comment type="caution">
    <text evidence="2">The sequence shown here is derived from an EMBL/GenBank/DDBJ whole genome shotgun (WGS) entry which is preliminary data.</text>
</comment>
<dbReference type="PANTHER" id="PTHR36836:SF1">
    <property type="entry name" value="COLANIC ACID BIOSYNTHESIS PROTEIN WCAK"/>
    <property type="match status" value="1"/>
</dbReference>
<dbReference type="Proteomes" id="UP000538147">
    <property type="component" value="Unassembled WGS sequence"/>
</dbReference>
<dbReference type="EC" id="2.-.-.-" evidence="2"/>
<evidence type="ECO:0000259" key="1">
    <source>
        <dbReference type="Pfam" id="PF04230"/>
    </source>
</evidence>
<evidence type="ECO:0000313" key="3">
    <source>
        <dbReference type="Proteomes" id="UP000538147"/>
    </source>
</evidence>
<sequence length="354" mass="39349">MTAIANAREEPLQTALQRLIDDALVPLINGHAEHICLIDPPGHSNVGDQAILLGELSFLRRHFPQARISFFDVDNYSSLCDRFIERSSMILLHGGGNFGDIWPRHHALRLRILDRFAHKRIVQLPQSISFVDPETLAATSAAIARHPDFHLLVRDHASASLAKANFDCPVILAPDMAFCLDPLARTAPSTDIFCLLRTDKEVATDHRQLLAALAASGNSIESGDWIGEPIERVKRLDRYLSRHCQVRPGAAWLVNAPMLRVREEYARRRLGAGVAMLNRGGVVVTDRLHAHILSCLLGIPNYVFNSIDGKVAAFHSAWTHRFPDAHRMESVAQLRDHFAAQGTRPVTPALEVVK</sequence>
<dbReference type="EMBL" id="JACIIV010000003">
    <property type="protein sequence ID" value="MBB6226419.1"/>
    <property type="molecule type" value="Genomic_DNA"/>
</dbReference>